<evidence type="ECO:0000313" key="10">
    <source>
        <dbReference type="EMBL" id="PRY83436.1"/>
    </source>
</evidence>
<dbReference type="SUPFAM" id="SSF54637">
    <property type="entry name" value="Thioesterase/thiol ester dehydrase-isomerase"/>
    <property type="match status" value="2"/>
</dbReference>
<accession>A0A2T0W9Y1</accession>
<proteinExistence type="inferred from homology"/>
<dbReference type="RefSeq" id="WP_106191342.1">
    <property type="nucleotide sequence ID" value="NZ_PVTO01000004.1"/>
</dbReference>
<dbReference type="InterPro" id="IPR002864">
    <property type="entry name" value="Acyl-ACP_thioesterase_NHD"/>
</dbReference>
<reference evidence="10 11" key="1">
    <citation type="submission" date="2018-03" db="EMBL/GenBank/DDBJ databases">
        <title>Genomic Encyclopedia of Archaeal and Bacterial Type Strains, Phase II (KMG-II): from individual species to whole genera.</title>
        <authorList>
            <person name="Goeker M."/>
        </authorList>
    </citation>
    <scope>NUCLEOTIDE SEQUENCE [LARGE SCALE GENOMIC DNA]</scope>
    <source>
        <strain evidence="10 11">DSM 13175</strain>
    </source>
</reference>
<dbReference type="Gene3D" id="3.10.129.10">
    <property type="entry name" value="Hotdog Thioesterase"/>
    <property type="match status" value="1"/>
</dbReference>
<keyword evidence="3 10" id="KW-0378">Hydrolase</keyword>
<gene>
    <name evidence="10" type="ORF">CLV38_10442</name>
</gene>
<evidence type="ECO:0000256" key="7">
    <source>
        <dbReference type="ARBA" id="ARBA00023160"/>
    </source>
</evidence>
<keyword evidence="7" id="KW-0275">Fatty acid biosynthesis</keyword>
<name>A0A2T0W9Y1_9LACT</name>
<feature type="domain" description="Acyl-ACP thioesterase-like C-terminal" evidence="9">
    <location>
        <begin position="150"/>
        <end position="245"/>
    </location>
</feature>
<dbReference type="InterPro" id="IPR029069">
    <property type="entry name" value="HotDog_dom_sf"/>
</dbReference>
<dbReference type="InterPro" id="IPR049427">
    <property type="entry name" value="Acyl-ACP_TE_C"/>
</dbReference>
<dbReference type="PANTHER" id="PTHR31727">
    <property type="entry name" value="OLEOYL-ACYL CARRIER PROTEIN THIOESTERASE 1, CHLOROPLASTIC"/>
    <property type="match status" value="1"/>
</dbReference>
<organism evidence="10 11">
    <name type="scientific">Alkalibacterium olivapovliticus</name>
    <dbReference type="NCBI Taxonomy" id="99907"/>
    <lineage>
        <taxon>Bacteria</taxon>
        <taxon>Bacillati</taxon>
        <taxon>Bacillota</taxon>
        <taxon>Bacilli</taxon>
        <taxon>Lactobacillales</taxon>
        <taxon>Carnobacteriaceae</taxon>
        <taxon>Alkalibacterium</taxon>
    </lineage>
</organism>
<evidence type="ECO:0000259" key="9">
    <source>
        <dbReference type="Pfam" id="PF20791"/>
    </source>
</evidence>
<dbReference type="Pfam" id="PF01643">
    <property type="entry name" value="Acyl-ACP_TE"/>
    <property type="match status" value="1"/>
</dbReference>
<evidence type="ECO:0000256" key="5">
    <source>
        <dbReference type="ARBA" id="ARBA00022946"/>
    </source>
</evidence>
<dbReference type="PANTHER" id="PTHR31727:SF6">
    <property type="entry name" value="OLEOYL-ACYL CARRIER PROTEIN THIOESTERASE 1, CHLOROPLASTIC"/>
    <property type="match status" value="1"/>
</dbReference>
<feature type="domain" description="Acyl-ACP thioesterase N-terminal hotdog" evidence="8">
    <location>
        <begin position="4"/>
        <end position="131"/>
    </location>
</feature>
<dbReference type="GO" id="GO:0000036">
    <property type="term" value="F:acyl carrier activity"/>
    <property type="evidence" value="ECO:0007669"/>
    <property type="project" value="TreeGrafter"/>
</dbReference>
<comment type="similarity">
    <text evidence="1">Belongs to the acyl-ACP thioesterase family.</text>
</comment>
<comment type="caution">
    <text evidence="10">The sequence shown here is derived from an EMBL/GenBank/DDBJ whole genome shotgun (WGS) entry which is preliminary data.</text>
</comment>
<protein>
    <submittedName>
        <fullName evidence="10">Medium-chain acyl-[acyl-carrier-protein] hydrolase</fullName>
    </submittedName>
</protein>
<evidence type="ECO:0000256" key="4">
    <source>
        <dbReference type="ARBA" id="ARBA00022832"/>
    </source>
</evidence>
<sequence>MSLTYTESKEIAYYMCDRHQNLTLPMLVNILLDVSEKQSESLNRDEAFVKARGLSWIILHYEFMIERMPKLKETVQIETYATEYNKLFTYREFVIRDANHKELVRVKTTFALLDSEKRKMGRITEDIVEPYKATFSKRIRRNQKPAEPDLNEYTEKTYAVRYFDIDGNNHVNNSHYINWLLDSLDSEFLSQHDIRHGVITFDKEVNEHQTVISRVSYRKEEELYTDHLIRTNGASHCSASFKWIKVG</sequence>
<dbReference type="OrthoDB" id="9801517at2"/>
<dbReference type="CDD" id="cd00586">
    <property type="entry name" value="4HBT"/>
    <property type="match status" value="1"/>
</dbReference>
<keyword evidence="4" id="KW-0276">Fatty acid metabolism</keyword>
<dbReference type="InterPro" id="IPR045023">
    <property type="entry name" value="FATA/B"/>
</dbReference>
<evidence type="ECO:0000256" key="1">
    <source>
        <dbReference type="ARBA" id="ARBA00006500"/>
    </source>
</evidence>
<evidence type="ECO:0000259" key="8">
    <source>
        <dbReference type="Pfam" id="PF01643"/>
    </source>
</evidence>
<dbReference type="EMBL" id="PVTO01000004">
    <property type="protein sequence ID" value="PRY83436.1"/>
    <property type="molecule type" value="Genomic_DNA"/>
</dbReference>
<evidence type="ECO:0000256" key="6">
    <source>
        <dbReference type="ARBA" id="ARBA00023098"/>
    </source>
</evidence>
<dbReference type="GO" id="GO:0016297">
    <property type="term" value="F:fatty acyl-[ACP] hydrolase activity"/>
    <property type="evidence" value="ECO:0007669"/>
    <property type="project" value="InterPro"/>
</dbReference>
<keyword evidence="5" id="KW-0809">Transit peptide</keyword>
<keyword evidence="11" id="KW-1185">Reference proteome</keyword>
<keyword evidence="6" id="KW-0443">Lipid metabolism</keyword>
<evidence type="ECO:0000256" key="2">
    <source>
        <dbReference type="ARBA" id="ARBA00022516"/>
    </source>
</evidence>
<keyword evidence="2" id="KW-0444">Lipid biosynthesis</keyword>
<dbReference type="Proteomes" id="UP000238205">
    <property type="component" value="Unassembled WGS sequence"/>
</dbReference>
<evidence type="ECO:0000313" key="11">
    <source>
        <dbReference type="Proteomes" id="UP000238205"/>
    </source>
</evidence>
<evidence type="ECO:0000256" key="3">
    <source>
        <dbReference type="ARBA" id="ARBA00022801"/>
    </source>
</evidence>
<dbReference type="Pfam" id="PF20791">
    <property type="entry name" value="Acyl-ACP_TE_C"/>
    <property type="match status" value="1"/>
</dbReference>
<dbReference type="AlphaFoldDB" id="A0A2T0W9Y1"/>